<keyword evidence="3" id="KW-0804">Transcription</keyword>
<dbReference type="OrthoDB" id="511992at2"/>
<organism evidence="5 6">
    <name type="scientific">Polaribacter aquimarinus</name>
    <dbReference type="NCBI Taxonomy" id="2100726"/>
    <lineage>
        <taxon>Bacteria</taxon>
        <taxon>Pseudomonadati</taxon>
        <taxon>Bacteroidota</taxon>
        <taxon>Flavobacteriia</taxon>
        <taxon>Flavobacteriales</taxon>
        <taxon>Flavobacteriaceae</taxon>
    </lineage>
</organism>
<dbReference type="PROSITE" id="PS01124">
    <property type="entry name" value="HTH_ARAC_FAMILY_2"/>
    <property type="match status" value="1"/>
</dbReference>
<keyword evidence="1" id="KW-0805">Transcription regulation</keyword>
<reference evidence="5 6" key="1">
    <citation type="submission" date="2018-05" db="EMBL/GenBank/DDBJ databases">
        <title>Polaribacter aquimarinus sp. nov., isolated from sediment in a sediment of sea.</title>
        <authorList>
            <person name="Lu D."/>
        </authorList>
    </citation>
    <scope>NUCLEOTIDE SEQUENCE [LARGE SCALE GENOMIC DNA]</scope>
    <source>
        <strain evidence="5 6">ZY113</strain>
    </source>
</reference>
<dbReference type="InterPro" id="IPR050204">
    <property type="entry name" value="AraC_XylS_family_regulators"/>
</dbReference>
<feature type="domain" description="HTH araC/xylS-type" evidence="4">
    <location>
        <begin position="160"/>
        <end position="257"/>
    </location>
</feature>
<dbReference type="EMBL" id="QFFG01000004">
    <property type="protein sequence ID" value="PWG04910.1"/>
    <property type="molecule type" value="Genomic_DNA"/>
</dbReference>
<evidence type="ECO:0000313" key="5">
    <source>
        <dbReference type="EMBL" id="PWG04910.1"/>
    </source>
</evidence>
<protein>
    <submittedName>
        <fullName evidence="5">AraC family transcriptional regulator</fullName>
    </submittedName>
</protein>
<keyword evidence="2" id="KW-0238">DNA-binding</keyword>
<dbReference type="GO" id="GO:0043565">
    <property type="term" value="F:sequence-specific DNA binding"/>
    <property type="evidence" value="ECO:0007669"/>
    <property type="project" value="InterPro"/>
</dbReference>
<evidence type="ECO:0000256" key="3">
    <source>
        <dbReference type="ARBA" id="ARBA00023163"/>
    </source>
</evidence>
<proteinExistence type="predicted"/>
<dbReference type="SMART" id="SM00342">
    <property type="entry name" value="HTH_ARAC"/>
    <property type="match status" value="1"/>
</dbReference>
<comment type="caution">
    <text evidence="5">The sequence shown here is derived from an EMBL/GenBank/DDBJ whole genome shotgun (WGS) entry which is preliminary data.</text>
</comment>
<dbReference type="Pfam" id="PF12833">
    <property type="entry name" value="HTH_18"/>
    <property type="match status" value="1"/>
</dbReference>
<dbReference type="GO" id="GO:0003700">
    <property type="term" value="F:DNA-binding transcription factor activity"/>
    <property type="evidence" value="ECO:0007669"/>
    <property type="project" value="InterPro"/>
</dbReference>
<sequence>MKLTYFDIHKTSHLIEEFYHISYSKERLPFKTIMIPLGFTGFTYVYGKGQKTCINNNTTNLKGLILNGQFYNSYEFMVDEVGFACGFNFKPTALYKLTNLDISKFTNKNHFFKLIDTELSKKFEEICEKYNQNFKKLFEEVENLLLQLPLIENKNTLAIDKVVAIIHQKEGMLSVNELLNFIPFGQKTLETQFKKMVGLTPAKYIRLHRFLNLMRQYENNAVELKDLIYMYNYYDESHFSRDFKSFTSKSPNQFFKEEYVIVKEALKN</sequence>
<name>A0A2U2J995_9FLAO</name>
<dbReference type="Gene3D" id="1.10.10.60">
    <property type="entry name" value="Homeodomain-like"/>
    <property type="match status" value="1"/>
</dbReference>
<dbReference type="InterPro" id="IPR018060">
    <property type="entry name" value="HTH_AraC"/>
</dbReference>
<evidence type="ECO:0000256" key="1">
    <source>
        <dbReference type="ARBA" id="ARBA00023015"/>
    </source>
</evidence>
<evidence type="ECO:0000259" key="4">
    <source>
        <dbReference type="PROSITE" id="PS01124"/>
    </source>
</evidence>
<accession>A0A2U2J995</accession>
<dbReference type="PANTHER" id="PTHR46796">
    <property type="entry name" value="HTH-TYPE TRANSCRIPTIONAL ACTIVATOR RHAS-RELATED"/>
    <property type="match status" value="1"/>
</dbReference>
<dbReference type="RefSeq" id="WP_109405226.1">
    <property type="nucleotide sequence ID" value="NZ_QFFG01000004.1"/>
</dbReference>
<dbReference type="AlphaFoldDB" id="A0A2U2J995"/>
<evidence type="ECO:0000256" key="2">
    <source>
        <dbReference type="ARBA" id="ARBA00023125"/>
    </source>
</evidence>
<evidence type="ECO:0000313" key="6">
    <source>
        <dbReference type="Proteomes" id="UP000245670"/>
    </source>
</evidence>
<keyword evidence="6" id="KW-1185">Reference proteome</keyword>
<dbReference type="PANTHER" id="PTHR46796:SF13">
    <property type="entry name" value="HTH-TYPE TRANSCRIPTIONAL ACTIVATOR RHAS"/>
    <property type="match status" value="1"/>
</dbReference>
<gene>
    <name evidence="5" type="ORF">DIS07_10590</name>
</gene>
<dbReference type="Proteomes" id="UP000245670">
    <property type="component" value="Unassembled WGS sequence"/>
</dbReference>